<evidence type="ECO:0000256" key="1">
    <source>
        <dbReference type="SAM" id="Phobius"/>
    </source>
</evidence>
<evidence type="ECO:0000259" key="2">
    <source>
        <dbReference type="Pfam" id="PF10675"/>
    </source>
</evidence>
<feature type="domain" description="DUF2489" evidence="2">
    <location>
        <begin position="17"/>
        <end position="142"/>
    </location>
</feature>
<reference evidence="3 4" key="1">
    <citation type="submission" date="2019-06" db="EMBL/GenBank/DDBJ databases">
        <title>Genome analyses of bacteria isolated from kimchi.</title>
        <authorList>
            <person name="Lee S."/>
            <person name="Ahn S."/>
            <person name="Roh S."/>
        </authorList>
    </citation>
    <scope>NUCLEOTIDE SEQUENCE [LARGE SCALE GENOMIC DNA]</scope>
    <source>
        <strain evidence="3 4">CBA4606</strain>
    </source>
</reference>
<dbReference type="RefSeq" id="WP_147184941.1">
    <property type="nucleotide sequence ID" value="NZ_CP042382.1"/>
</dbReference>
<feature type="transmembrane region" description="Helical" evidence="1">
    <location>
        <begin position="6"/>
        <end position="25"/>
    </location>
</feature>
<keyword evidence="1" id="KW-0812">Transmembrane</keyword>
<evidence type="ECO:0000313" key="3">
    <source>
        <dbReference type="EMBL" id="QEA39893.1"/>
    </source>
</evidence>
<dbReference type="AlphaFoldDB" id="A0A5B8SYK5"/>
<keyword evidence="1" id="KW-0472">Membrane</keyword>
<dbReference type="Pfam" id="PF10675">
    <property type="entry name" value="DUF2489"/>
    <property type="match status" value="1"/>
</dbReference>
<name>A0A5B8SYK5_9GAMM</name>
<evidence type="ECO:0000313" key="4">
    <source>
        <dbReference type="Proteomes" id="UP000321272"/>
    </source>
</evidence>
<keyword evidence="1" id="KW-1133">Transmembrane helix</keyword>
<organism evidence="3 4">
    <name type="scientific">Pistricoccus aurantiacus</name>
    <dbReference type="NCBI Taxonomy" id="1883414"/>
    <lineage>
        <taxon>Bacteria</taxon>
        <taxon>Pseudomonadati</taxon>
        <taxon>Pseudomonadota</taxon>
        <taxon>Gammaproteobacteria</taxon>
        <taxon>Oceanospirillales</taxon>
        <taxon>Halomonadaceae</taxon>
        <taxon>Pistricoccus</taxon>
    </lineage>
</organism>
<dbReference type="InterPro" id="IPR019617">
    <property type="entry name" value="DUF2489"/>
</dbReference>
<dbReference type="Proteomes" id="UP000321272">
    <property type="component" value="Chromosome"/>
</dbReference>
<keyword evidence="4" id="KW-1185">Reference proteome</keyword>
<dbReference type="OrthoDB" id="5740155at2"/>
<accession>A0A5B8SYK5</accession>
<proteinExistence type="predicted"/>
<gene>
    <name evidence="3" type="ORF">FGL86_12995</name>
</gene>
<dbReference type="KEGG" id="paur:FGL86_12995"/>
<protein>
    <submittedName>
        <fullName evidence="3">DUF2489 domain-containing protein</fullName>
    </submittedName>
</protein>
<dbReference type="EMBL" id="CP042382">
    <property type="protein sequence ID" value="QEA39893.1"/>
    <property type="molecule type" value="Genomic_DNA"/>
</dbReference>
<sequence>MNVVMAWVLGGVALLTIAGLAFYAYRLWREVKRREAFKLDEVRRAHEQCLTSLEIIARAMLEGQMDLIEGALRCKVLLEIIDPALIQRRSFNVFYVVYSRTTHLHTHSARKELTSEARRQEDRERQTVAEEFASPLASAAREILVFKQEWPASLH</sequence>